<evidence type="ECO:0000313" key="2">
    <source>
        <dbReference type="Proteomes" id="UP000295515"/>
    </source>
</evidence>
<proteinExistence type="predicted"/>
<gene>
    <name evidence="1" type="ORF">EDD60_11447</name>
</gene>
<protein>
    <submittedName>
        <fullName evidence="1">Uncharacterized protein DUF2695</fullName>
    </submittedName>
</protein>
<dbReference type="GeneID" id="98915785"/>
<accession>A0A4R3YYN4</accession>
<name>A0A4R3YYN4_9FIRM</name>
<sequence>MKKLTKEEKKLLMRKWKTSQKKEYLLSKDEVEKLFIYLESQLEQTPCQHTRMHTKQWLKNNQPQDKIEDILNEMEEMGGYCDCEVLLNCYEDYDIE</sequence>
<organism evidence="1 2">
    <name type="scientific">Longibaculum muris</name>
    <dbReference type="NCBI Taxonomy" id="1796628"/>
    <lineage>
        <taxon>Bacteria</taxon>
        <taxon>Bacillati</taxon>
        <taxon>Bacillota</taxon>
        <taxon>Erysipelotrichia</taxon>
        <taxon>Erysipelotrichales</taxon>
        <taxon>Coprobacillaceae</taxon>
        <taxon>Longibaculum</taxon>
    </lineage>
</organism>
<comment type="caution">
    <text evidence="1">The sequence shown here is derived from an EMBL/GenBank/DDBJ whole genome shotgun (WGS) entry which is preliminary data.</text>
</comment>
<dbReference type="Proteomes" id="UP000295515">
    <property type="component" value="Unassembled WGS sequence"/>
</dbReference>
<reference evidence="1 2" key="1">
    <citation type="submission" date="2019-03" db="EMBL/GenBank/DDBJ databases">
        <title>Genomic Encyclopedia of Type Strains, Phase IV (KMG-IV): sequencing the most valuable type-strain genomes for metagenomic binning, comparative biology and taxonomic classification.</title>
        <authorList>
            <person name="Goeker M."/>
        </authorList>
    </citation>
    <scope>NUCLEOTIDE SEQUENCE [LARGE SCALE GENOMIC DNA]</scope>
    <source>
        <strain evidence="1 2">DSM 29487</strain>
    </source>
</reference>
<keyword evidence="2" id="KW-1185">Reference proteome</keyword>
<dbReference type="AlphaFoldDB" id="A0A4R3YYN4"/>
<evidence type="ECO:0000313" key="1">
    <source>
        <dbReference type="EMBL" id="TCV97881.1"/>
    </source>
</evidence>
<dbReference type="Pfam" id="PF10905">
    <property type="entry name" value="DUF2695"/>
    <property type="match status" value="1"/>
</dbReference>
<dbReference type="InterPro" id="IPR024248">
    <property type="entry name" value="DUF2695"/>
</dbReference>
<dbReference type="RefSeq" id="WP_066444881.1">
    <property type="nucleotide sequence ID" value="NZ_CAUWFI010000005.1"/>
</dbReference>
<dbReference type="EMBL" id="SMCQ01000014">
    <property type="protein sequence ID" value="TCV97881.1"/>
    <property type="molecule type" value="Genomic_DNA"/>
</dbReference>